<dbReference type="GO" id="GO:1990071">
    <property type="term" value="C:TRAPPII protein complex"/>
    <property type="evidence" value="ECO:0007669"/>
    <property type="project" value="TreeGrafter"/>
</dbReference>
<evidence type="ECO:0000256" key="6">
    <source>
        <dbReference type="ARBA" id="ARBA00022892"/>
    </source>
</evidence>
<evidence type="ECO:0000256" key="7">
    <source>
        <dbReference type="ARBA" id="ARBA00023034"/>
    </source>
</evidence>
<comment type="subunit">
    <text evidence="8">Part of the multisubunit TRAPP (transport protein particle) complex.</text>
</comment>
<dbReference type="PIRSF" id="PIRSF017479">
    <property type="entry name" value="TRAPP_I_complex_Trs31"/>
    <property type="match status" value="1"/>
</dbReference>
<dbReference type="GO" id="GO:1990070">
    <property type="term" value="C:TRAPPI protein complex"/>
    <property type="evidence" value="ECO:0007669"/>
    <property type="project" value="TreeGrafter"/>
</dbReference>
<name>A0A915PZ55_9BILA</name>
<keyword evidence="7 8" id="KW-0333">Golgi apparatus</keyword>
<dbReference type="Proteomes" id="UP000887581">
    <property type="component" value="Unplaced"/>
</dbReference>
<proteinExistence type="inferred from homology"/>
<keyword evidence="4 8" id="KW-0813">Transport</keyword>
<evidence type="ECO:0000313" key="9">
    <source>
        <dbReference type="Proteomes" id="UP000887581"/>
    </source>
</evidence>
<dbReference type="InterPro" id="IPR007194">
    <property type="entry name" value="TRAPP_component"/>
</dbReference>
<protein>
    <recommendedName>
        <fullName evidence="8">Trafficking protein particle complex subunit 5</fullName>
    </recommendedName>
</protein>
<dbReference type="InterPro" id="IPR024096">
    <property type="entry name" value="NO_sig/Golgi_transp_ligand-bd"/>
</dbReference>
<dbReference type="Pfam" id="PF04051">
    <property type="entry name" value="TRAPP"/>
    <property type="match status" value="2"/>
</dbReference>
<dbReference type="GO" id="GO:0005783">
    <property type="term" value="C:endoplasmic reticulum"/>
    <property type="evidence" value="ECO:0007669"/>
    <property type="project" value="UniProtKB-SubCell"/>
</dbReference>
<dbReference type="InterPro" id="IPR016696">
    <property type="entry name" value="TRAPP-I_su5"/>
</dbReference>
<dbReference type="CDD" id="cd14943">
    <property type="entry name" value="TRAPPC5_Trs31"/>
    <property type="match status" value="1"/>
</dbReference>
<sequence>MDVEFWKVSVKSMASRVLVTVNFSSFALLFAEMIRYANNRSNTVSDLQDKLAGYGKFVGSRLLDVIVLREKGYRRETKLLNMLMFVKGTIWKNLFNKEADKLERSNDDPCQYVIVLREKGYRRETKLLNMLMFVKGTIWKNLFNKEADKLERSNDDPCQYLLIEKEPIVNTYISVPKDKGNLNCASFIAGIIEAVLEASNFPCKVSAHWHDGTTYIIQFDRLVIARENALLELAR</sequence>
<dbReference type="GO" id="GO:0006888">
    <property type="term" value="P:endoplasmic reticulum to Golgi vesicle-mediated transport"/>
    <property type="evidence" value="ECO:0007669"/>
    <property type="project" value="TreeGrafter"/>
</dbReference>
<keyword evidence="5 8" id="KW-0256">Endoplasmic reticulum</keyword>
<organism evidence="9 10">
    <name type="scientific">Setaria digitata</name>
    <dbReference type="NCBI Taxonomy" id="48799"/>
    <lineage>
        <taxon>Eukaryota</taxon>
        <taxon>Metazoa</taxon>
        <taxon>Ecdysozoa</taxon>
        <taxon>Nematoda</taxon>
        <taxon>Chromadorea</taxon>
        <taxon>Rhabditida</taxon>
        <taxon>Spirurina</taxon>
        <taxon>Spiruromorpha</taxon>
        <taxon>Filarioidea</taxon>
        <taxon>Setariidae</taxon>
        <taxon>Setaria</taxon>
    </lineage>
</organism>
<evidence type="ECO:0000256" key="2">
    <source>
        <dbReference type="ARBA" id="ARBA00004240"/>
    </source>
</evidence>
<dbReference type="WBParaSite" id="sdigi.contig380.g7900.t1">
    <property type="protein sequence ID" value="sdigi.contig380.g7900.t1"/>
    <property type="gene ID" value="sdigi.contig380.g7900"/>
</dbReference>
<dbReference type="GO" id="GO:1990072">
    <property type="term" value="C:TRAPPIII protein complex"/>
    <property type="evidence" value="ECO:0007669"/>
    <property type="project" value="TreeGrafter"/>
</dbReference>
<dbReference type="Gene3D" id="3.30.1380.20">
    <property type="entry name" value="Trafficking protein particle complex subunit 3"/>
    <property type="match status" value="2"/>
</dbReference>
<evidence type="ECO:0000256" key="5">
    <source>
        <dbReference type="ARBA" id="ARBA00022824"/>
    </source>
</evidence>
<evidence type="ECO:0000313" key="10">
    <source>
        <dbReference type="WBParaSite" id="sdigi.contig380.g7900.t1"/>
    </source>
</evidence>
<comment type="function">
    <text evidence="8">May play a role in vesicular transport from endoplasmic reticulum to Golgi.</text>
</comment>
<evidence type="ECO:0000256" key="3">
    <source>
        <dbReference type="ARBA" id="ARBA00006218"/>
    </source>
</evidence>
<evidence type="ECO:0000256" key="8">
    <source>
        <dbReference type="PIRNR" id="PIRNR017479"/>
    </source>
</evidence>
<reference evidence="10" key="1">
    <citation type="submission" date="2022-11" db="UniProtKB">
        <authorList>
            <consortium name="WormBaseParasite"/>
        </authorList>
    </citation>
    <scope>IDENTIFICATION</scope>
</reference>
<keyword evidence="9" id="KW-1185">Reference proteome</keyword>
<dbReference type="PANTHER" id="PTHR20902:SF0">
    <property type="entry name" value="TRAFFICKING PROTEIN PARTICLE COMPLEX SUBUNIT 5"/>
    <property type="match status" value="1"/>
</dbReference>
<evidence type="ECO:0000256" key="1">
    <source>
        <dbReference type="ARBA" id="ARBA00004222"/>
    </source>
</evidence>
<evidence type="ECO:0000256" key="4">
    <source>
        <dbReference type="ARBA" id="ARBA00022448"/>
    </source>
</evidence>
<dbReference type="PANTHER" id="PTHR20902">
    <property type="entry name" value="41-2 PROTEIN ANTIGEN-RELATED"/>
    <property type="match status" value="1"/>
</dbReference>
<comment type="similarity">
    <text evidence="3 8">Belongs to the TRAPP small subunits family. BET3 subfamily.</text>
</comment>
<dbReference type="SUPFAM" id="SSF111126">
    <property type="entry name" value="Ligand-binding domain in the NO signalling and Golgi transport"/>
    <property type="match status" value="2"/>
</dbReference>
<dbReference type="AlphaFoldDB" id="A0A915PZ55"/>
<keyword evidence="6 8" id="KW-0931">ER-Golgi transport</keyword>
<comment type="subcellular location">
    <subcellularLocation>
        <location evidence="2">Endoplasmic reticulum</location>
    </subcellularLocation>
    <subcellularLocation>
        <location evidence="1 8">Golgi apparatus</location>
        <location evidence="1 8">cis-Golgi network</location>
    </subcellularLocation>
</comment>
<accession>A0A915PZ55</accession>